<name>A0A2P2Q651_RHIMU</name>
<protein>
    <submittedName>
        <fullName evidence="1">Uncharacterized protein</fullName>
    </submittedName>
</protein>
<organism evidence="1">
    <name type="scientific">Rhizophora mucronata</name>
    <name type="common">Asiatic mangrove</name>
    <dbReference type="NCBI Taxonomy" id="61149"/>
    <lineage>
        <taxon>Eukaryota</taxon>
        <taxon>Viridiplantae</taxon>
        <taxon>Streptophyta</taxon>
        <taxon>Embryophyta</taxon>
        <taxon>Tracheophyta</taxon>
        <taxon>Spermatophyta</taxon>
        <taxon>Magnoliopsida</taxon>
        <taxon>eudicotyledons</taxon>
        <taxon>Gunneridae</taxon>
        <taxon>Pentapetalae</taxon>
        <taxon>rosids</taxon>
        <taxon>fabids</taxon>
        <taxon>Malpighiales</taxon>
        <taxon>Rhizophoraceae</taxon>
        <taxon>Rhizophora</taxon>
    </lineage>
</organism>
<evidence type="ECO:0000313" key="1">
    <source>
        <dbReference type="EMBL" id="MBX62446.1"/>
    </source>
</evidence>
<accession>A0A2P2Q651</accession>
<reference evidence="1" key="1">
    <citation type="submission" date="2018-02" db="EMBL/GenBank/DDBJ databases">
        <title>Rhizophora mucronata_Transcriptome.</title>
        <authorList>
            <person name="Meera S.P."/>
            <person name="Sreeshan A."/>
            <person name="Augustine A."/>
        </authorList>
    </citation>
    <scope>NUCLEOTIDE SEQUENCE</scope>
    <source>
        <tissue evidence="1">Leaf</tissue>
    </source>
</reference>
<proteinExistence type="predicted"/>
<sequence length="42" mass="4516">MCSTGSRATPVSDSSQNHVEMPYSASISTNQFFLSLKGHAKL</sequence>
<dbReference type="EMBL" id="GGEC01081962">
    <property type="protein sequence ID" value="MBX62446.1"/>
    <property type="molecule type" value="Transcribed_RNA"/>
</dbReference>
<dbReference type="AlphaFoldDB" id="A0A2P2Q651"/>